<feature type="region of interest" description="Disordered" evidence="5">
    <location>
        <begin position="24"/>
        <end position="212"/>
    </location>
</feature>
<reference evidence="7 8" key="1">
    <citation type="submission" date="2012-04" db="EMBL/GenBank/DDBJ databases">
        <title>The Genome Sequence of Saprolegnia declina VS20.</title>
        <authorList>
            <consortium name="The Broad Institute Genome Sequencing Platform"/>
            <person name="Russ C."/>
            <person name="Nusbaum C."/>
            <person name="Tyler B."/>
            <person name="van West P."/>
            <person name="Dieguez-Uribeondo J."/>
            <person name="de Bruijn I."/>
            <person name="Tripathy S."/>
            <person name="Jiang R."/>
            <person name="Young S.K."/>
            <person name="Zeng Q."/>
            <person name="Gargeya S."/>
            <person name="Fitzgerald M."/>
            <person name="Haas B."/>
            <person name="Abouelleil A."/>
            <person name="Alvarado L."/>
            <person name="Arachchi H.M."/>
            <person name="Berlin A."/>
            <person name="Chapman S.B."/>
            <person name="Goldberg J."/>
            <person name="Griggs A."/>
            <person name="Gujja S."/>
            <person name="Hansen M."/>
            <person name="Howarth C."/>
            <person name="Imamovic A."/>
            <person name="Larimer J."/>
            <person name="McCowen C."/>
            <person name="Montmayeur A."/>
            <person name="Murphy C."/>
            <person name="Neiman D."/>
            <person name="Pearson M."/>
            <person name="Priest M."/>
            <person name="Roberts A."/>
            <person name="Saif S."/>
            <person name="Shea T."/>
            <person name="Sisk P."/>
            <person name="Sykes S."/>
            <person name="Wortman J."/>
            <person name="Nusbaum C."/>
            <person name="Birren B."/>
        </authorList>
    </citation>
    <scope>NUCLEOTIDE SEQUENCE [LARGE SCALE GENOMIC DNA]</scope>
    <source>
        <strain evidence="7 8">VS20</strain>
    </source>
</reference>
<dbReference type="OrthoDB" id="79480at2759"/>
<gene>
    <name evidence="7" type="ORF">SDRG_14422</name>
</gene>
<dbReference type="RefSeq" id="XP_008618770.1">
    <property type="nucleotide sequence ID" value="XM_008620548.1"/>
</dbReference>
<keyword evidence="3" id="KW-0234">DNA repair</keyword>
<protein>
    <recommendedName>
        <fullName evidence="6">Chromatin assembly factor 1 subunit A dimerization domain-containing protein</fullName>
    </recommendedName>
</protein>
<evidence type="ECO:0000256" key="4">
    <source>
        <dbReference type="ARBA" id="ARBA00023242"/>
    </source>
</evidence>
<feature type="region of interest" description="Disordered" evidence="5">
    <location>
        <begin position="470"/>
        <end position="491"/>
    </location>
</feature>
<dbReference type="PANTHER" id="PTHR15272">
    <property type="entry name" value="CHROMATIN ASSEMBLY FACTOR 1 SUBUNIT A CAF-1 SUBUNIT A"/>
    <property type="match status" value="1"/>
</dbReference>
<evidence type="ECO:0000313" key="8">
    <source>
        <dbReference type="Proteomes" id="UP000030762"/>
    </source>
</evidence>
<evidence type="ECO:0000256" key="5">
    <source>
        <dbReference type="SAM" id="MobiDB-lite"/>
    </source>
</evidence>
<dbReference type="STRING" id="1156394.T0Q352"/>
<feature type="domain" description="Chromatin assembly factor 1 subunit A dimerization" evidence="6">
    <location>
        <begin position="584"/>
        <end position="653"/>
    </location>
</feature>
<accession>T0Q352</accession>
<dbReference type="GeneID" id="19955149"/>
<evidence type="ECO:0000259" key="6">
    <source>
        <dbReference type="Pfam" id="PF12253"/>
    </source>
</evidence>
<feature type="region of interest" description="Disordered" evidence="5">
    <location>
        <begin position="741"/>
        <end position="776"/>
    </location>
</feature>
<dbReference type="InterPro" id="IPR022043">
    <property type="entry name" value="CAF1A_DD"/>
</dbReference>
<proteinExistence type="predicted"/>
<dbReference type="Proteomes" id="UP000030762">
    <property type="component" value="Unassembled WGS sequence"/>
</dbReference>
<feature type="compositionally biased region" description="Low complexity" evidence="5">
    <location>
        <begin position="24"/>
        <end position="49"/>
    </location>
</feature>
<sequence length="776" mass="84074">MTTPEKKQKSIAAFFSPVTRAAAPPAAANSVEAQPTAAIAATKPTASPTQCKSSTPKRTSIKKSIEESAKREATVVAVASVATTPVPEPADAAVRSTPPSPEIASPTNEEKAAPPTSGSANAPIDVAMDSDDAPVTATKKRRSDPASEAKAPAKKHKSKAPIRKEESDNDETASVEIVDEPPAKETRKRTRPVRQAASAPKTAEPVEVVSKKPTPRAAKKKIVPEVVLAPVVPPTPVVVLSPAQQQKLDLYLSKLHDAERAIQSGDPVAHEIYGLALDSRLELHEALEAECATALRSESSDVALALKTYLARYVQGSMNALSVLVRGIRAAWAVLAPDHVFNSAAVEMEIKVMAERIAYGAKPKKSNLFEDTTPRALYVWEVGNLDGRFGDDDSVKVIRRMRKQRKRTGAYLKTLDRIVSMLQDAKVDDSKLSVEEAKASKFLVSVEMEKQRALEKEQKATLALEKEEIKRKEKEDAAEKKRLKDQAKEDAEAAKRRQTLVSYFQPTPAKPAGVPAPPVTVDLSDVDADAAARLLAMDKALGLAGSTASGDVAAVASLRKQRALIVSGSWSSRRVRHPTLGLKKLLQFHENYRPAYCGTFSKKTRVLRRGRKPLALVPSLDYTIDSDDEWEEEEVGESLSDQDSDDDAEDGDDALDYGDKWLAYEDEVDYVDRAPDDEAATESRHVKVSDMPKASKLTKLVPRIIGPFYTPSSAPELAAFHIELLHPIVLESPLLKKKAPAVEPEATPPATKVVAKPTSSTKAGLTMWLQAETPSQ</sequence>
<feature type="compositionally biased region" description="Acidic residues" evidence="5">
    <location>
        <begin position="167"/>
        <end position="179"/>
    </location>
</feature>
<dbReference type="OMA" id="PVAHEIY"/>
<dbReference type="Pfam" id="PF12253">
    <property type="entry name" value="CAF1A_dimeriz"/>
    <property type="match status" value="1"/>
</dbReference>
<name>T0Q352_SAPDV</name>
<evidence type="ECO:0000256" key="1">
    <source>
        <dbReference type="ARBA" id="ARBA00004123"/>
    </source>
</evidence>
<dbReference type="PANTHER" id="PTHR15272:SF0">
    <property type="entry name" value="CHROMATIN ASSEMBLY FACTOR 1 SUBUNIT A"/>
    <property type="match status" value="1"/>
</dbReference>
<feature type="compositionally biased region" description="Basic and acidic residues" evidence="5">
    <location>
        <begin position="63"/>
        <end position="73"/>
    </location>
</feature>
<feature type="compositionally biased region" description="Low complexity" evidence="5">
    <location>
        <begin position="741"/>
        <end position="752"/>
    </location>
</feature>
<feature type="compositionally biased region" description="Basic residues" evidence="5">
    <location>
        <begin position="152"/>
        <end position="161"/>
    </location>
</feature>
<evidence type="ECO:0000256" key="2">
    <source>
        <dbReference type="ARBA" id="ARBA00022763"/>
    </source>
</evidence>
<dbReference type="GO" id="GO:0006334">
    <property type="term" value="P:nucleosome assembly"/>
    <property type="evidence" value="ECO:0007669"/>
    <property type="project" value="TreeGrafter"/>
</dbReference>
<evidence type="ECO:0000313" key="7">
    <source>
        <dbReference type="EMBL" id="EQC27840.1"/>
    </source>
</evidence>
<dbReference type="AlphaFoldDB" id="T0Q352"/>
<dbReference type="InParanoid" id="T0Q352"/>
<keyword evidence="2" id="KW-0227">DNA damage</keyword>
<feature type="compositionally biased region" description="Low complexity" evidence="5">
    <location>
        <begin position="74"/>
        <end position="85"/>
    </location>
</feature>
<dbReference type="VEuPathDB" id="FungiDB:SDRG_14422"/>
<dbReference type="GO" id="GO:0006281">
    <property type="term" value="P:DNA repair"/>
    <property type="evidence" value="ECO:0007669"/>
    <property type="project" value="UniProtKB-KW"/>
</dbReference>
<dbReference type="eggNOG" id="ENOG502S08W">
    <property type="taxonomic scope" value="Eukaryota"/>
</dbReference>
<comment type="subcellular location">
    <subcellularLocation>
        <location evidence="1">Nucleus</location>
    </subcellularLocation>
</comment>
<dbReference type="EMBL" id="JH767202">
    <property type="protein sequence ID" value="EQC27840.1"/>
    <property type="molecule type" value="Genomic_DNA"/>
</dbReference>
<organism evidence="7 8">
    <name type="scientific">Saprolegnia diclina (strain VS20)</name>
    <dbReference type="NCBI Taxonomy" id="1156394"/>
    <lineage>
        <taxon>Eukaryota</taxon>
        <taxon>Sar</taxon>
        <taxon>Stramenopiles</taxon>
        <taxon>Oomycota</taxon>
        <taxon>Saprolegniomycetes</taxon>
        <taxon>Saprolegniales</taxon>
        <taxon>Saprolegniaceae</taxon>
        <taxon>Saprolegnia</taxon>
    </lineage>
</organism>
<evidence type="ECO:0000256" key="3">
    <source>
        <dbReference type="ARBA" id="ARBA00023204"/>
    </source>
</evidence>
<feature type="region of interest" description="Disordered" evidence="5">
    <location>
        <begin position="627"/>
        <end position="652"/>
    </location>
</feature>
<dbReference type="GO" id="GO:0005634">
    <property type="term" value="C:nucleus"/>
    <property type="evidence" value="ECO:0007669"/>
    <property type="project" value="UniProtKB-SubCell"/>
</dbReference>
<keyword evidence="4" id="KW-0539">Nucleus</keyword>
<dbReference type="GO" id="GO:0033186">
    <property type="term" value="C:CAF-1 complex"/>
    <property type="evidence" value="ECO:0007669"/>
    <property type="project" value="TreeGrafter"/>
</dbReference>
<keyword evidence="8" id="KW-1185">Reference proteome</keyword>